<sequence>MAKYMSDTKLIPMTRLCLEVFFAHYRQAPLQAGAICIGIILAVTLLIGVRTTNENAIASYSSATELLSQQAKWSIIPPLGSKRLDEDLYFDIRANGFNNSLPVLQGVASDSNGTRWRIQGSDLMAALTSFPASGSQVNSEARAKAGSGLFSLNIPLGDILSGAPIVLASKSLAEQFSQDGDLVLGGVKIHVMALDDASNLGSDILMDISLAQHILKRPNELSYIALFSDVSSNKSHLERLIGNRGMLIESDNGDGLIALTESFHLNLTAMSLLAFVVGLFIAYNGVRYSLLKRQRLLTQLQQQGIAKAPLMLALCIELLLWVIVGSIIGFMLGLQLSHWLQPMVSVTLEQLYGAKILPGNWQLSWLFQAIGLTFLAALSASTSLFIQLIRQPLAGNSNHFTEQKSADKIYLYQLLIALTLGLLASILLPFSQDYRYTMVLLGLVVIAIPLALPWSLAFMVSQLLKVSPKGLLHYQVAETKELIAPLSLAMMAMLLALTANISMNTLVGSFEGTLKNWLDARLHAELYIRPASKQMAEVEAFLKQHQDVDAIYKQWYLSSKQDKLPINIVTRDKQSLIQTTVFKETVENMWPAFFANKLVLISEPLAIKLNLELGDNIDLQALPDNHFTVGGVFYDYGNPYGEVIISPETWRANGFPQTPMSLAINLAGNSDKVKLQLQQKLQQELQHVFSIPDAMIFSQKKIKQQAIIMFKRTFSITQVLNTLTLLVAAIGLFSACFMVTQARMAPMARLYTMGVNRRQLTTLVFGQMLIIVLFTCLFALPTGAILGYLLINKVTLQAFGWSIAMEWDWLAYGRVVILALIASLLAVAFPLYIQTKRPLISSLQREVI</sequence>
<feature type="transmembrane region" description="Helical" evidence="7">
    <location>
        <begin position="30"/>
        <end position="49"/>
    </location>
</feature>
<keyword evidence="3" id="KW-1003">Cell membrane</keyword>
<dbReference type="eggNOG" id="COG4591">
    <property type="taxonomic scope" value="Bacteria"/>
</dbReference>
<evidence type="ECO:0000313" key="10">
    <source>
        <dbReference type="Proteomes" id="UP000002350"/>
    </source>
</evidence>
<feature type="transmembrane region" description="Helical" evidence="7">
    <location>
        <begin position="760"/>
        <end position="791"/>
    </location>
</feature>
<feature type="transmembrane region" description="Helical" evidence="7">
    <location>
        <begin position="436"/>
        <end position="461"/>
    </location>
</feature>
<keyword evidence="10" id="KW-1185">Reference proteome</keyword>
<reference evidence="10" key="1">
    <citation type="journal article" date="2010" name="Mol. Biosyst.">
        <title>Complete genome sequence and comparative analysis of Shewanella violacea, a psychrophilic and piezophilic bacterium from deep sea floor sediments.</title>
        <authorList>
            <person name="Aono E."/>
            <person name="Baba T."/>
            <person name="Ara T."/>
            <person name="Nishi T."/>
            <person name="Nakamichi T."/>
            <person name="Inamoto E."/>
            <person name="Toyonaga H."/>
            <person name="Hasegawa M."/>
            <person name="Takai Y."/>
            <person name="Okumura Y."/>
            <person name="Baba M."/>
            <person name="Tomita M."/>
            <person name="Kato C."/>
            <person name="Oshima T."/>
            <person name="Nakasone K."/>
            <person name="Mori H."/>
        </authorList>
    </citation>
    <scope>NUCLEOTIDE SEQUENCE [LARGE SCALE GENOMIC DNA]</scope>
    <source>
        <strain evidence="10">JCM 10179 / CIP 106290 / LMG 19151 / DSS12</strain>
    </source>
</reference>
<protein>
    <submittedName>
        <fullName evidence="9">Predicted permease</fullName>
    </submittedName>
</protein>
<gene>
    <name evidence="9" type="ordered locus">SVI_3672</name>
</gene>
<dbReference type="InterPro" id="IPR051447">
    <property type="entry name" value="Lipoprotein-release_system"/>
</dbReference>
<feature type="transmembrane region" description="Helical" evidence="7">
    <location>
        <begin position="482"/>
        <end position="503"/>
    </location>
</feature>
<name>D4ZC98_SHEVD</name>
<evidence type="ECO:0000256" key="4">
    <source>
        <dbReference type="ARBA" id="ARBA00022692"/>
    </source>
</evidence>
<organism evidence="9 10">
    <name type="scientific">Shewanella violacea (strain JCM 10179 / CIP 106290 / LMG 19151 / DSS12)</name>
    <dbReference type="NCBI Taxonomy" id="637905"/>
    <lineage>
        <taxon>Bacteria</taxon>
        <taxon>Pseudomonadati</taxon>
        <taxon>Pseudomonadota</taxon>
        <taxon>Gammaproteobacteria</taxon>
        <taxon>Alteromonadales</taxon>
        <taxon>Shewanellaceae</taxon>
        <taxon>Shewanella</taxon>
    </lineage>
</organism>
<comment type="subcellular location">
    <subcellularLocation>
        <location evidence="1">Cell membrane</location>
        <topology evidence="1">Multi-pass membrane protein</topology>
    </subcellularLocation>
</comment>
<evidence type="ECO:0000256" key="6">
    <source>
        <dbReference type="ARBA" id="ARBA00023136"/>
    </source>
</evidence>
<feature type="transmembrane region" description="Helical" evidence="7">
    <location>
        <begin position="269"/>
        <end position="290"/>
    </location>
</feature>
<evidence type="ECO:0000259" key="8">
    <source>
        <dbReference type="Pfam" id="PF02687"/>
    </source>
</evidence>
<dbReference type="PANTHER" id="PTHR30489:SF0">
    <property type="entry name" value="LIPOPROTEIN-RELEASING SYSTEM TRANSMEMBRANE PROTEIN LOLE"/>
    <property type="match status" value="1"/>
</dbReference>
<dbReference type="Pfam" id="PF02687">
    <property type="entry name" value="FtsX"/>
    <property type="match status" value="1"/>
</dbReference>
<dbReference type="Proteomes" id="UP000002350">
    <property type="component" value="Chromosome"/>
</dbReference>
<keyword evidence="4 7" id="KW-0812">Transmembrane</keyword>
<feature type="transmembrane region" description="Helical" evidence="7">
    <location>
        <begin position="409"/>
        <end position="430"/>
    </location>
</feature>
<feature type="domain" description="ABC3 transporter permease C-terminal" evidence="8">
    <location>
        <begin position="721"/>
        <end position="837"/>
    </location>
</feature>
<dbReference type="PANTHER" id="PTHR30489">
    <property type="entry name" value="LIPOPROTEIN-RELEASING SYSTEM TRANSMEMBRANE PROTEIN LOLE"/>
    <property type="match status" value="1"/>
</dbReference>
<feature type="transmembrane region" description="Helical" evidence="7">
    <location>
        <begin position="719"/>
        <end position="739"/>
    </location>
</feature>
<proteinExistence type="inferred from homology"/>
<evidence type="ECO:0000256" key="2">
    <source>
        <dbReference type="ARBA" id="ARBA00005236"/>
    </source>
</evidence>
<dbReference type="eggNOG" id="COG0577">
    <property type="taxonomic scope" value="Bacteria"/>
</dbReference>
<dbReference type="AlphaFoldDB" id="D4ZC98"/>
<feature type="transmembrane region" description="Helical" evidence="7">
    <location>
        <begin position="310"/>
        <end position="334"/>
    </location>
</feature>
<comment type="similarity">
    <text evidence="2">Belongs to the ABC-4 integral membrane protein family. LolC/E subfamily.</text>
</comment>
<dbReference type="GO" id="GO:0098797">
    <property type="term" value="C:plasma membrane protein complex"/>
    <property type="evidence" value="ECO:0007669"/>
    <property type="project" value="TreeGrafter"/>
</dbReference>
<dbReference type="InterPro" id="IPR003838">
    <property type="entry name" value="ABC3_permease_C"/>
</dbReference>
<evidence type="ECO:0000256" key="3">
    <source>
        <dbReference type="ARBA" id="ARBA00022475"/>
    </source>
</evidence>
<accession>D4ZC98</accession>
<evidence type="ECO:0000313" key="9">
    <source>
        <dbReference type="EMBL" id="BAJ03643.1"/>
    </source>
</evidence>
<dbReference type="STRING" id="637905.SVI_3672"/>
<dbReference type="EMBL" id="AP011177">
    <property type="protein sequence ID" value="BAJ03643.1"/>
    <property type="molecule type" value="Genomic_DNA"/>
</dbReference>
<feature type="transmembrane region" description="Helical" evidence="7">
    <location>
        <begin position="365"/>
        <end position="389"/>
    </location>
</feature>
<dbReference type="GO" id="GO:0044874">
    <property type="term" value="P:lipoprotein localization to outer membrane"/>
    <property type="evidence" value="ECO:0007669"/>
    <property type="project" value="TreeGrafter"/>
</dbReference>
<feature type="transmembrane region" description="Helical" evidence="7">
    <location>
        <begin position="811"/>
        <end position="833"/>
    </location>
</feature>
<evidence type="ECO:0000256" key="7">
    <source>
        <dbReference type="SAM" id="Phobius"/>
    </source>
</evidence>
<evidence type="ECO:0000256" key="5">
    <source>
        <dbReference type="ARBA" id="ARBA00022989"/>
    </source>
</evidence>
<dbReference type="KEGG" id="svo:SVI_3672"/>
<evidence type="ECO:0000256" key="1">
    <source>
        <dbReference type="ARBA" id="ARBA00004651"/>
    </source>
</evidence>
<keyword evidence="6 7" id="KW-0472">Membrane</keyword>
<keyword evidence="5 7" id="KW-1133">Transmembrane helix</keyword>
<dbReference type="HOGENOM" id="CLU_012341_0_1_6"/>